<organism evidence="2 3">
    <name type="scientific">Methylomonas rivi</name>
    <dbReference type="NCBI Taxonomy" id="2952226"/>
    <lineage>
        <taxon>Bacteria</taxon>
        <taxon>Pseudomonadati</taxon>
        <taxon>Pseudomonadota</taxon>
        <taxon>Gammaproteobacteria</taxon>
        <taxon>Methylococcales</taxon>
        <taxon>Methylococcaceae</taxon>
        <taxon>Methylomonas</taxon>
    </lineage>
</organism>
<dbReference type="RefSeq" id="WP_256613867.1">
    <property type="nucleotide sequence ID" value="NZ_JANIBK010000010.1"/>
</dbReference>
<name>A0ABT1U127_9GAMM</name>
<protein>
    <submittedName>
        <fullName evidence="2">Uncharacterized protein</fullName>
    </submittedName>
</protein>
<proteinExistence type="predicted"/>
<gene>
    <name evidence="2" type="ORF">NP596_03620</name>
</gene>
<evidence type="ECO:0000256" key="1">
    <source>
        <dbReference type="SAM" id="SignalP"/>
    </source>
</evidence>
<dbReference type="PROSITE" id="PS51257">
    <property type="entry name" value="PROKAR_LIPOPROTEIN"/>
    <property type="match status" value="1"/>
</dbReference>
<accession>A0ABT1U127</accession>
<sequence>MSFKNVFYFSGLLACLGVPAAVAGFASVTPTITTSGASTVGVDNGYAGLKWTLDGGFAPAIVVGYRHAEVTTGGNAQGADVSFSFNIFNGFEPGKLRVKYFNGQENIQGEVGAGYDFSKGLFAGIGAQGPFSNLGVDYNFTDSNHWEPYFIINTLGEYNKPSRNTIISCPANSTYNNATGLCVFNPA</sequence>
<keyword evidence="3" id="KW-1185">Reference proteome</keyword>
<dbReference type="EMBL" id="JANIBK010000010">
    <property type="protein sequence ID" value="MCQ8127538.1"/>
    <property type="molecule type" value="Genomic_DNA"/>
</dbReference>
<evidence type="ECO:0000313" key="3">
    <source>
        <dbReference type="Proteomes" id="UP001524586"/>
    </source>
</evidence>
<dbReference type="Proteomes" id="UP001524586">
    <property type="component" value="Unassembled WGS sequence"/>
</dbReference>
<keyword evidence="1" id="KW-0732">Signal</keyword>
<comment type="caution">
    <text evidence="2">The sequence shown here is derived from an EMBL/GenBank/DDBJ whole genome shotgun (WGS) entry which is preliminary data.</text>
</comment>
<feature type="chain" id="PRO_5046310425" evidence="1">
    <location>
        <begin position="24"/>
        <end position="187"/>
    </location>
</feature>
<reference evidence="2 3" key="1">
    <citation type="submission" date="2022-07" db="EMBL/GenBank/DDBJ databases">
        <title>Methylomonas rivi sp. nov., Methylomonas rosea sp. nov., Methylomonas aureus sp. nov. and Methylomonas subterranea sp. nov., four novel methanotrophs isolated from a freshwater creek and the deep terrestrial subsurface.</title>
        <authorList>
            <person name="Abin C."/>
            <person name="Sankaranarayanan K."/>
            <person name="Garner C."/>
            <person name="Sindelar R."/>
            <person name="Kotary K."/>
            <person name="Garner R."/>
            <person name="Barclay S."/>
            <person name="Lawson P."/>
            <person name="Krumholz L."/>
        </authorList>
    </citation>
    <scope>NUCLEOTIDE SEQUENCE [LARGE SCALE GENOMIC DNA]</scope>
    <source>
        <strain evidence="2 3">WSC-6</strain>
    </source>
</reference>
<feature type="signal peptide" evidence="1">
    <location>
        <begin position="1"/>
        <end position="23"/>
    </location>
</feature>
<evidence type="ECO:0000313" key="2">
    <source>
        <dbReference type="EMBL" id="MCQ8127538.1"/>
    </source>
</evidence>